<dbReference type="PANTHER" id="PTHR33121">
    <property type="entry name" value="CYCLIC DI-GMP PHOSPHODIESTERASE PDEF"/>
    <property type="match status" value="1"/>
</dbReference>
<keyword evidence="3" id="KW-1185">Reference proteome</keyword>
<dbReference type="AlphaFoldDB" id="A0A1H0F0N3"/>
<organism evidence="2 3">
    <name type="scientific">Klenkia soli</name>
    <dbReference type="NCBI Taxonomy" id="1052260"/>
    <lineage>
        <taxon>Bacteria</taxon>
        <taxon>Bacillati</taxon>
        <taxon>Actinomycetota</taxon>
        <taxon>Actinomycetes</taxon>
        <taxon>Geodermatophilales</taxon>
        <taxon>Geodermatophilaceae</taxon>
        <taxon>Klenkia</taxon>
    </lineage>
</organism>
<dbReference type="SUPFAM" id="SSF141868">
    <property type="entry name" value="EAL domain-like"/>
    <property type="match status" value="1"/>
</dbReference>
<dbReference type="SMART" id="SM00052">
    <property type="entry name" value="EAL"/>
    <property type="match status" value="1"/>
</dbReference>
<dbReference type="PROSITE" id="PS50883">
    <property type="entry name" value="EAL"/>
    <property type="match status" value="1"/>
</dbReference>
<proteinExistence type="predicted"/>
<dbReference type="Gene3D" id="3.20.20.450">
    <property type="entry name" value="EAL domain"/>
    <property type="match status" value="1"/>
</dbReference>
<dbReference type="GO" id="GO:0071111">
    <property type="term" value="F:cyclic-guanylate-specific phosphodiesterase activity"/>
    <property type="evidence" value="ECO:0007669"/>
    <property type="project" value="InterPro"/>
</dbReference>
<accession>A0A1H0F0N3</accession>
<reference evidence="3" key="1">
    <citation type="submission" date="2016-10" db="EMBL/GenBank/DDBJ databases">
        <authorList>
            <person name="Varghese N."/>
            <person name="Submissions S."/>
        </authorList>
    </citation>
    <scope>NUCLEOTIDE SEQUENCE [LARGE SCALE GENOMIC DNA]</scope>
    <source>
        <strain evidence="3">DSM 45843</strain>
    </source>
</reference>
<evidence type="ECO:0000313" key="2">
    <source>
        <dbReference type="EMBL" id="SDN88214.1"/>
    </source>
</evidence>
<protein>
    <submittedName>
        <fullName evidence="2">EAL domain, c-di-GMP-specific phosphodiesterase class I (Or its enzymatically inactive variant)</fullName>
    </submittedName>
</protein>
<sequence length="300" mass="31396">MDRASPPSGGNRHLGLQLQTISFDNARMGTPELVRALRAVLAGRPGQGALEVHYQPVVGVADGAPLGAEALVRWCHPRLGMLSPDTFIPVAECAGLGQRLDDHVLRTALAQLARWDAEGLRLHRIGVNLGRSSLHAAGLVDSVHRAGELAGTTPDRLMLEVVEHDELELTPGRLAALQALADADVTLALDDFGAGHAGVGLLSRLPFGVLKLDRSLLPGPHRVVAPAAPDSRAVLRGVVALAESVGVEITAEGIETPVHRELVAGLGVPHAQGWLYAPAMPAAAFAAWWQVRVAAVAAAT</sequence>
<dbReference type="PANTHER" id="PTHR33121:SF79">
    <property type="entry name" value="CYCLIC DI-GMP PHOSPHODIESTERASE PDED-RELATED"/>
    <property type="match status" value="1"/>
</dbReference>
<evidence type="ECO:0000259" key="1">
    <source>
        <dbReference type="PROSITE" id="PS50883"/>
    </source>
</evidence>
<evidence type="ECO:0000313" key="3">
    <source>
        <dbReference type="Proteomes" id="UP000199088"/>
    </source>
</evidence>
<name>A0A1H0F0N3_9ACTN</name>
<dbReference type="InterPro" id="IPR001633">
    <property type="entry name" value="EAL_dom"/>
</dbReference>
<dbReference type="InterPro" id="IPR050706">
    <property type="entry name" value="Cyclic-di-GMP_PDE-like"/>
</dbReference>
<dbReference type="STRING" id="1052260.SAMN05660199_00921"/>
<gene>
    <name evidence="2" type="ORF">SAMN05660199_00921</name>
</gene>
<dbReference type="Pfam" id="PF00563">
    <property type="entry name" value="EAL"/>
    <property type="match status" value="1"/>
</dbReference>
<dbReference type="CDD" id="cd01948">
    <property type="entry name" value="EAL"/>
    <property type="match status" value="1"/>
</dbReference>
<dbReference type="EMBL" id="FNIR01000002">
    <property type="protein sequence ID" value="SDN88214.1"/>
    <property type="molecule type" value="Genomic_DNA"/>
</dbReference>
<dbReference type="InterPro" id="IPR035919">
    <property type="entry name" value="EAL_sf"/>
</dbReference>
<dbReference type="Proteomes" id="UP000199088">
    <property type="component" value="Unassembled WGS sequence"/>
</dbReference>
<feature type="domain" description="EAL" evidence="1">
    <location>
        <begin position="30"/>
        <end position="293"/>
    </location>
</feature>